<keyword evidence="3" id="KW-1185">Reference proteome</keyword>
<dbReference type="EMBL" id="CP081080">
    <property type="protein sequence ID" value="UWQ60676.1"/>
    <property type="molecule type" value="Genomic_DNA"/>
</dbReference>
<dbReference type="RefSeq" id="WP_260004419.1">
    <property type="nucleotide sequence ID" value="NZ_CP081080.1"/>
</dbReference>
<organism evidence="2 3">
    <name type="scientific">Leisingera caerulea</name>
    <name type="common">Phaeobacter caeruleus</name>
    <dbReference type="NCBI Taxonomy" id="506591"/>
    <lineage>
        <taxon>Bacteria</taxon>
        <taxon>Pseudomonadati</taxon>
        <taxon>Pseudomonadota</taxon>
        <taxon>Alphaproteobacteria</taxon>
        <taxon>Rhodobacterales</taxon>
        <taxon>Roseobacteraceae</taxon>
        <taxon>Leisingera</taxon>
    </lineage>
</organism>
<evidence type="ECO:0000313" key="2">
    <source>
        <dbReference type="EMBL" id="UWQ60676.1"/>
    </source>
</evidence>
<reference evidence="2" key="1">
    <citation type="submission" date="2021-08" db="EMBL/GenBank/DDBJ databases">
        <authorList>
            <person name="Nwanade C."/>
            <person name="Wang M."/>
            <person name="Masoudi A."/>
            <person name="Yu Z."/>
            <person name="Liu J."/>
        </authorList>
    </citation>
    <scope>NUCLEOTIDE SEQUENCE</scope>
    <source>
        <strain evidence="2">S141</strain>
        <plasmid evidence="2">unnamed2</plasmid>
    </source>
</reference>
<accession>A0ABY5X241</accession>
<sequence length="141" mass="15578">MDRIAGFRNLCGIVGPYLIDCLAERFEALEKDLAGLPGHEPLREILQETAQDLRQIARENRDPSKPRGKARSLNSAERSYRPIVAVAPERQAAATTKALAVLEETQTKLLRSAENSPARSIVRYQRIAAAIDSSKVLLRSA</sequence>
<evidence type="ECO:0000256" key="1">
    <source>
        <dbReference type="SAM" id="MobiDB-lite"/>
    </source>
</evidence>
<name>A0ABY5X241_LEICA</name>
<feature type="region of interest" description="Disordered" evidence="1">
    <location>
        <begin position="57"/>
        <end position="76"/>
    </location>
</feature>
<protein>
    <submittedName>
        <fullName evidence="2">Uncharacterized protein</fullName>
    </submittedName>
</protein>
<evidence type="ECO:0000313" key="3">
    <source>
        <dbReference type="Proteomes" id="UP001058184"/>
    </source>
</evidence>
<dbReference type="Proteomes" id="UP001058184">
    <property type="component" value="Plasmid unnamed2"/>
</dbReference>
<proteinExistence type="predicted"/>
<geneLocation type="plasmid" evidence="2 3">
    <name>unnamed2</name>
</geneLocation>
<keyword evidence="2" id="KW-0614">Plasmid</keyword>
<gene>
    <name evidence="2" type="ORF">K3722_19830</name>
</gene>